<dbReference type="PANTHER" id="PTHR35744">
    <property type="entry name" value="C2H2-TYPE DOMAIN-CONTAINING PROTEIN"/>
    <property type="match status" value="1"/>
</dbReference>
<comment type="caution">
    <text evidence="1">The sequence shown here is derived from an EMBL/GenBank/DDBJ whole genome shotgun (WGS) entry which is preliminary data.</text>
</comment>
<dbReference type="Gene3D" id="3.40.50.1010">
    <property type="entry name" value="5'-nuclease"/>
    <property type="match status" value="1"/>
</dbReference>
<evidence type="ECO:0000313" key="1">
    <source>
        <dbReference type="EMBL" id="CAE7688346.1"/>
    </source>
</evidence>
<keyword evidence="2" id="KW-1185">Reference proteome</keyword>
<evidence type="ECO:0008006" key="3">
    <source>
        <dbReference type="Google" id="ProtNLM"/>
    </source>
</evidence>
<protein>
    <recommendedName>
        <fullName evidence="3">NYN domain-containing protein</fullName>
    </recommendedName>
</protein>
<sequence>DLEPSEEPAVVQDLPQPILVFWDLDNKLLPRYVSLASAVTTLEDFLHARPQVVQLYASYKSVRIREEQDYHLLESALAGAWSQNLKDSMKSFPELFPYGARIQLSQEAAEVPSSASVTITPMQSQAADCLLTRDLLRMVVPTSSDASCGTVCIISDDSDFGKVILNAHQCGWKVAVASRPNSWTLRSRSDVWIDWAELAEKMASQDAAGGPGYTLEVLESLRANVDISAHAIANDDTRIRRDMKRDMKRDASSRRNFRRKSR</sequence>
<gene>
    <name evidence="1" type="ORF">SPIL2461_LOCUS19263</name>
</gene>
<accession>A0A812WNS0</accession>
<dbReference type="AlphaFoldDB" id="A0A812WNS0"/>
<proteinExistence type="predicted"/>
<dbReference type="Proteomes" id="UP000649617">
    <property type="component" value="Unassembled WGS sequence"/>
</dbReference>
<evidence type="ECO:0000313" key="2">
    <source>
        <dbReference type="Proteomes" id="UP000649617"/>
    </source>
</evidence>
<organism evidence="1 2">
    <name type="scientific">Symbiodinium pilosum</name>
    <name type="common">Dinoflagellate</name>
    <dbReference type="NCBI Taxonomy" id="2952"/>
    <lineage>
        <taxon>Eukaryota</taxon>
        <taxon>Sar</taxon>
        <taxon>Alveolata</taxon>
        <taxon>Dinophyceae</taxon>
        <taxon>Suessiales</taxon>
        <taxon>Symbiodiniaceae</taxon>
        <taxon>Symbiodinium</taxon>
    </lineage>
</organism>
<feature type="non-terminal residue" evidence="1">
    <location>
        <position position="262"/>
    </location>
</feature>
<dbReference type="PANTHER" id="PTHR35744:SF4">
    <property type="entry name" value="OS04G0464600 PROTEIN"/>
    <property type="match status" value="1"/>
</dbReference>
<dbReference type="OrthoDB" id="427902at2759"/>
<dbReference type="EMBL" id="CAJNIZ010044426">
    <property type="protein sequence ID" value="CAE7688346.1"/>
    <property type="molecule type" value="Genomic_DNA"/>
</dbReference>
<reference evidence="1" key="1">
    <citation type="submission" date="2021-02" db="EMBL/GenBank/DDBJ databases">
        <authorList>
            <person name="Dougan E. K."/>
            <person name="Rhodes N."/>
            <person name="Thang M."/>
            <person name="Chan C."/>
        </authorList>
    </citation>
    <scope>NUCLEOTIDE SEQUENCE</scope>
</reference>
<name>A0A812WNS0_SYMPI</name>